<evidence type="ECO:0000313" key="1">
    <source>
        <dbReference type="EMBL" id="AWB23471.1"/>
    </source>
</evidence>
<dbReference type="EMBL" id="CP028843">
    <property type="protein sequence ID" value="AWB23471.1"/>
    <property type="molecule type" value="Genomic_DNA"/>
</dbReference>
<protein>
    <submittedName>
        <fullName evidence="1">Uncharacterized protein</fullName>
    </submittedName>
</protein>
<accession>A0A2R4WPJ5</accession>
<gene>
    <name evidence="1" type="ORF">DA075_23365</name>
</gene>
<name>A0A2R4WPJ5_9HYPH</name>
<proteinExistence type="predicted"/>
<dbReference type="Proteomes" id="UP000244755">
    <property type="component" value="Chromosome 1"/>
</dbReference>
<evidence type="ECO:0000313" key="2">
    <source>
        <dbReference type="Proteomes" id="UP000244755"/>
    </source>
</evidence>
<organism evidence="1 2">
    <name type="scientific">Methylobacterium currus</name>
    <dbReference type="NCBI Taxonomy" id="2051553"/>
    <lineage>
        <taxon>Bacteria</taxon>
        <taxon>Pseudomonadati</taxon>
        <taxon>Pseudomonadota</taxon>
        <taxon>Alphaproteobacteria</taxon>
        <taxon>Hyphomicrobiales</taxon>
        <taxon>Methylobacteriaceae</taxon>
        <taxon>Methylobacterium</taxon>
    </lineage>
</organism>
<dbReference type="AlphaFoldDB" id="A0A2R4WPJ5"/>
<sequence>MTGAVPSTTGKRVAVAFVDRGYTGKTRAMAVRAPGIEPERRELPAATQSSVLVPPRRAVDRCRPWATRLGRLVQHDERYAPTGPTLVAFVRPAVKQAPRLASNP</sequence>
<reference evidence="1 2" key="1">
    <citation type="submission" date="2018-04" db="EMBL/GenBank/DDBJ databases">
        <title>Methylobacterium sp. PR1016A genome.</title>
        <authorList>
            <person name="Park W."/>
        </authorList>
    </citation>
    <scope>NUCLEOTIDE SEQUENCE [LARGE SCALE GENOMIC DNA]</scope>
    <source>
        <strain evidence="1 2">PR1016A</strain>
    </source>
</reference>
<keyword evidence="2" id="KW-1185">Reference proteome</keyword>
<dbReference type="KEGG" id="mee:DA075_23365"/>